<comment type="function">
    <text evidence="2">Might be efficient in the degradation of transiently denatured and unfolded proteins which accumulate in the periplasm following stress conditions.</text>
</comment>
<dbReference type="Gene3D" id="2.30.42.10">
    <property type="match status" value="2"/>
</dbReference>
<evidence type="ECO:0000259" key="19">
    <source>
        <dbReference type="PROSITE" id="PS50106"/>
    </source>
</evidence>
<keyword evidence="13" id="KW-0346">Stress response</keyword>
<dbReference type="PANTHER" id="PTHR22939">
    <property type="entry name" value="SERINE PROTEASE FAMILY S1C HTRA-RELATED"/>
    <property type="match status" value="1"/>
</dbReference>
<dbReference type="GO" id="GO:0004252">
    <property type="term" value="F:serine-type endopeptidase activity"/>
    <property type="evidence" value="ECO:0007669"/>
    <property type="project" value="InterPro"/>
</dbReference>
<feature type="active site" description="Charge relay system" evidence="15">
    <location>
        <position position="132"/>
    </location>
</feature>
<evidence type="ECO:0000256" key="17">
    <source>
        <dbReference type="SAM" id="MobiDB-lite"/>
    </source>
</evidence>
<dbReference type="Gene3D" id="2.40.10.120">
    <property type="match status" value="1"/>
</dbReference>
<evidence type="ECO:0000256" key="3">
    <source>
        <dbReference type="ARBA" id="ARBA00004418"/>
    </source>
</evidence>
<dbReference type="InterPro" id="IPR036034">
    <property type="entry name" value="PDZ_sf"/>
</dbReference>
<evidence type="ECO:0000256" key="15">
    <source>
        <dbReference type="PIRSR" id="PIRSR611782-1"/>
    </source>
</evidence>
<comment type="similarity">
    <text evidence="4">Belongs to the peptidase S1C family.</text>
</comment>
<evidence type="ECO:0000313" key="21">
    <source>
        <dbReference type="Proteomes" id="UP000199339"/>
    </source>
</evidence>
<keyword evidence="12" id="KW-0720">Serine protease</keyword>
<proteinExistence type="inferred from homology"/>
<accession>A0A1I4Y605</accession>
<keyword evidence="9" id="KW-0677">Repeat</keyword>
<evidence type="ECO:0000256" key="9">
    <source>
        <dbReference type="ARBA" id="ARBA00022737"/>
    </source>
</evidence>
<evidence type="ECO:0000256" key="5">
    <source>
        <dbReference type="ARBA" id="ARBA00013035"/>
    </source>
</evidence>
<keyword evidence="18" id="KW-1133">Transmembrane helix</keyword>
<name>A0A1I4Y605_9GAMM</name>
<dbReference type="GO" id="GO:0042597">
    <property type="term" value="C:periplasmic space"/>
    <property type="evidence" value="ECO:0007669"/>
    <property type="project" value="UniProtKB-SubCell"/>
</dbReference>
<gene>
    <name evidence="20" type="ORF">SAMN04487961_2795</name>
</gene>
<evidence type="ECO:0000256" key="10">
    <source>
        <dbReference type="ARBA" id="ARBA00022764"/>
    </source>
</evidence>
<keyword evidence="18" id="KW-0812">Transmembrane</keyword>
<protein>
    <recommendedName>
        <fullName evidence="6">Probable periplasmic serine endoprotease DegP-like</fullName>
        <ecNumber evidence="5">3.4.21.107</ecNumber>
    </recommendedName>
    <alternativeName>
        <fullName evidence="14">Protease Do</fullName>
    </alternativeName>
</protein>
<feature type="binding site" evidence="16">
    <location>
        <position position="132"/>
    </location>
    <ligand>
        <name>substrate</name>
    </ligand>
</feature>
<dbReference type="InterPro" id="IPR001940">
    <property type="entry name" value="Peptidase_S1C"/>
</dbReference>
<dbReference type="CDD" id="cd10839">
    <property type="entry name" value="cpPDZ1_DegP-like"/>
    <property type="match status" value="1"/>
</dbReference>
<keyword evidence="8" id="KW-0732">Signal</keyword>
<dbReference type="EMBL" id="FOUR01000007">
    <property type="protein sequence ID" value="SFN32989.1"/>
    <property type="molecule type" value="Genomic_DNA"/>
</dbReference>
<dbReference type="Pfam" id="PF13365">
    <property type="entry name" value="Trypsin_2"/>
    <property type="match status" value="1"/>
</dbReference>
<evidence type="ECO:0000256" key="2">
    <source>
        <dbReference type="ARBA" id="ARBA00002610"/>
    </source>
</evidence>
<sequence>MPRKITVATRTLPAFRIDKVLGALLMMSVMVMVFWSQGVAARSLPDFTGLVEENSGAVVNISTTTEPKGGNTGFGGMPFDERQLEQMPEFFQHFFRGPQSPFGGSPGGAQPRRSMGSGFIVSSDGYVLTNNHVVEGADEIVVRLNDRRELPAKLVGTDPRSDMAVLKIEDGGDLPVVKVGKSRDLKVGEWVFAIGSPFGFDYTVTAGIVSALGRSLPSENYVPFIQTDVAINPGNSGGPLFNMDGEVVGINSQIYTRSGGFMGVSFAIPIDDAMNVFRQIRDKGMVSRGWLGVLIQEVNRDLAESFGLKRPRGALIAEVMEGSPAEQAGLQSGDIVLEYDGDEVQFSSDLPPMVGRTAVGETARLTVLRGGEEMTLEVEIGQLPDEGQAQSQAPSGNDGGSSSAPLGMTIEPLPAELADSLGVPGGVVVTDIGRGPAFEAGIRPKDVITEINRREVRSVSDFREVVSSLPEGRAVSVRIVRQGRALYLVMKP</sequence>
<dbReference type="InterPro" id="IPR009003">
    <property type="entry name" value="Peptidase_S1_PA"/>
</dbReference>
<feature type="binding site" evidence="16">
    <location>
        <position position="162"/>
    </location>
    <ligand>
        <name>substrate</name>
    </ligand>
</feature>
<evidence type="ECO:0000256" key="13">
    <source>
        <dbReference type="ARBA" id="ARBA00023016"/>
    </source>
</evidence>
<dbReference type="InterPro" id="IPR001478">
    <property type="entry name" value="PDZ"/>
</dbReference>
<dbReference type="InterPro" id="IPR011782">
    <property type="entry name" value="Pept_S1C_Do"/>
</dbReference>
<feature type="compositionally biased region" description="Polar residues" evidence="17">
    <location>
        <begin position="388"/>
        <end position="404"/>
    </location>
</feature>
<dbReference type="SUPFAM" id="SSF50494">
    <property type="entry name" value="Trypsin-like serine proteases"/>
    <property type="match status" value="1"/>
</dbReference>
<keyword evidence="18" id="KW-0472">Membrane</keyword>
<dbReference type="SMART" id="SM00228">
    <property type="entry name" value="PDZ"/>
    <property type="match status" value="2"/>
</dbReference>
<feature type="active site" description="Charge relay system" evidence="15">
    <location>
        <position position="162"/>
    </location>
</feature>
<dbReference type="EC" id="3.4.21.107" evidence="5"/>
<dbReference type="FunFam" id="2.40.10.120:FF:000007">
    <property type="entry name" value="Periplasmic serine endoprotease DegP-like"/>
    <property type="match status" value="1"/>
</dbReference>
<evidence type="ECO:0000256" key="12">
    <source>
        <dbReference type="ARBA" id="ARBA00022825"/>
    </source>
</evidence>
<dbReference type="SUPFAM" id="SSF50156">
    <property type="entry name" value="PDZ domain-like"/>
    <property type="match status" value="2"/>
</dbReference>
<comment type="subcellular location">
    <subcellularLocation>
        <location evidence="3">Periplasm</location>
    </subcellularLocation>
</comment>
<dbReference type="OrthoDB" id="9758917at2"/>
<dbReference type="AlphaFoldDB" id="A0A1I4Y605"/>
<keyword evidence="7 20" id="KW-0645">Protease</keyword>
<feature type="active site" description="Charge relay system" evidence="15">
    <location>
        <position position="236"/>
    </location>
</feature>
<keyword evidence="21" id="KW-1185">Reference proteome</keyword>
<dbReference type="PRINTS" id="PR00834">
    <property type="entry name" value="PROTEASES2C"/>
</dbReference>
<evidence type="ECO:0000256" key="18">
    <source>
        <dbReference type="SAM" id="Phobius"/>
    </source>
</evidence>
<keyword evidence="11" id="KW-0378">Hydrolase</keyword>
<dbReference type="Pfam" id="PF13180">
    <property type="entry name" value="PDZ_2"/>
    <property type="match status" value="2"/>
</dbReference>
<feature type="domain" description="PDZ" evidence="19">
    <location>
        <begin position="287"/>
        <end position="345"/>
    </location>
</feature>
<dbReference type="PANTHER" id="PTHR22939:SF130">
    <property type="entry name" value="PERIPLASMIC SERINE ENDOPROTEASE DEGP-LIKE-RELATED"/>
    <property type="match status" value="1"/>
</dbReference>
<evidence type="ECO:0000313" key="20">
    <source>
        <dbReference type="EMBL" id="SFN32989.1"/>
    </source>
</evidence>
<dbReference type="RefSeq" id="WP_092004843.1">
    <property type="nucleotide sequence ID" value="NZ_FOUR01000007.1"/>
</dbReference>
<evidence type="ECO:0000256" key="1">
    <source>
        <dbReference type="ARBA" id="ARBA00001772"/>
    </source>
</evidence>
<dbReference type="NCBIfam" id="TIGR02037">
    <property type="entry name" value="degP_htrA_DO"/>
    <property type="match status" value="1"/>
</dbReference>
<dbReference type="Proteomes" id="UP000199339">
    <property type="component" value="Unassembled WGS sequence"/>
</dbReference>
<feature type="transmembrane region" description="Helical" evidence="18">
    <location>
        <begin position="20"/>
        <end position="38"/>
    </location>
</feature>
<feature type="binding site" evidence="16">
    <location>
        <begin position="234"/>
        <end position="236"/>
    </location>
    <ligand>
        <name>substrate</name>
    </ligand>
</feature>
<dbReference type="GO" id="GO:0006508">
    <property type="term" value="P:proteolysis"/>
    <property type="evidence" value="ECO:0007669"/>
    <property type="project" value="UniProtKB-KW"/>
</dbReference>
<reference evidence="21" key="1">
    <citation type="submission" date="2016-10" db="EMBL/GenBank/DDBJ databases">
        <authorList>
            <person name="Varghese N."/>
            <person name="Submissions S."/>
        </authorList>
    </citation>
    <scope>NUCLEOTIDE SEQUENCE [LARGE SCALE GENOMIC DNA]</scope>
    <source>
        <strain evidence="21">CGMCC 1.6775</strain>
    </source>
</reference>
<evidence type="ECO:0000256" key="4">
    <source>
        <dbReference type="ARBA" id="ARBA00010541"/>
    </source>
</evidence>
<evidence type="ECO:0000256" key="8">
    <source>
        <dbReference type="ARBA" id="ARBA00022729"/>
    </source>
</evidence>
<keyword evidence="10" id="KW-0574">Periplasm</keyword>
<evidence type="ECO:0000256" key="11">
    <source>
        <dbReference type="ARBA" id="ARBA00022801"/>
    </source>
</evidence>
<comment type="catalytic activity">
    <reaction evidence="1">
        <text>Acts on substrates that are at least partially unfolded. The cleavage site P1 residue is normally between a pair of hydrophobic residues, such as Val-|-Val.</text>
        <dbReference type="EC" id="3.4.21.107"/>
    </reaction>
</comment>
<evidence type="ECO:0000256" key="6">
    <source>
        <dbReference type="ARBA" id="ARBA00013958"/>
    </source>
</evidence>
<organism evidence="20 21">
    <name type="scientific">Marinobacter pelagius</name>
    <dbReference type="NCBI Taxonomy" id="379482"/>
    <lineage>
        <taxon>Bacteria</taxon>
        <taxon>Pseudomonadati</taxon>
        <taxon>Pseudomonadota</taxon>
        <taxon>Gammaproteobacteria</taxon>
        <taxon>Pseudomonadales</taxon>
        <taxon>Marinobacteraceae</taxon>
        <taxon>Marinobacter</taxon>
    </lineage>
</organism>
<dbReference type="PROSITE" id="PS50106">
    <property type="entry name" value="PDZ"/>
    <property type="match status" value="1"/>
</dbReference>
<evidence type="ECO:0000256" key="7">
    <source>
        <dbReference type="ARBA" id="ARBA00022670"/>
    </source>
</evidence>
<feature type="region of interest" description="Disordered" evidence="17">
    <location>
        <begin position="387"/>
        <end position="408"/>
    </location>
</feature>
<evidence type="ECO:0000256" key="16">
    <source>
        <dbReference type="PIRSR" id="PIRSR611782-2"/>
    </source>
</evidence>
<evidence type="ECO:0000256" key="14">
    <source>
        <dbReference type="ARBA" id="ARBA00032850"/>
    </source>
</evidence>